<organism evidence="2 3">
    <name type="scientific">Ditylenchus destructor</name>
    <dbReference type="NCBI Taxonomy" id="166010"/>
    <lineage>
        <taxon>Eukaryota</taxon>
        <taxon>Metazoa</taxon>
        <taxon>Ecdysozoa</taxon>
        <taxon>Nematoda</taxon>
        <taxon>Chromadorea</taxon>
        <taxon>Rhabditida</taxon>
        <taxon>Tylenchina</taxon>
        <taxon>Tylenchomorpha</taxon>
        <taxon>Sphaerularioidea</taxon>
        <taxon>Anguinidae</taxon>
        <taxon>Anguininae</taxon>
        <taxon>Ditylenchus</taxon>
    </lineage>
</organism>
<dbReference type="InterPro" id="IPR023335">
    <property type="entry name" value="ATP12_ortho_dom_sf"/>
</dbReference>
<feature type="compositionally biased region" description="Low complexity" evidence="1">
    <location>
        <begin position="27"/>
        <end position="56"/>
    </location>
</feature>
<dbReference type="SUPFAM" id="SSF160909">
    <property type="entry name" value="ATP12-like"/>
    <property type="match status" value="1"/>
</dbReference>
<keyword evidence="3" id="KW-1185">Reference proteome</keyword>
<dbReference type="Proteomes" id="UP001201812">
    <property type="component" value="Unassembled WGS sequence"/>
</dbReference>
<evidence type="ECO:0000256" key="1">
    <source>
        <dbReference type="SAM" id="MobiDB-lite"/>
    </source>
</evidence>
<evidence type="ECO:0000313" key="2">
    <source>
        <dbReference type="EMBL" id="KAI1693800.1"/>
    </source>
</evidence>
<protein>
    <submittedName>
        <fullName evidence="2">ATP synthase mitochondrial F1 complex assembly factor 2-like</fullName>
    </submittedName>
</protein>
<name>A0AAD4MG74_9BILA</name>
<proteinExistence type="predicted"/>
<evidence type="ECO:0000313" key="3">
    <source>
        <dbReference type="Proteomes" id="UP001201812"/>
    </source>
</evidence>
<gene>
    <name evidence="2" type="ORF">DdX_20440</name>
</gene>
<dbReference type="EMBL" id="JAKKPZ010000582">
    <property type="protein sequence ID" value="KAI1693800.1"/>
    <property type="molecule type" value="Genomic_DNA"/>
</dbReference>
<comment type="caution">
    <text evidence="2">The sequence shown here is derived from an EMBL/GenBank/DDBJ whole genome shotgun (WGS) entry which is preliminary data.</text>
</comment>
<feature type="region of interest" description="Disordered" evidence="1">
    <location>
        <begin position="15"/>
        <end position="75"/>
    </location>
</feature>
<reference evidence="2" key="1">
    <citation type="submission" date="2022-01" db="EMBL/GenBank/DDBJ databases">
        <title>Genome Sequence Resource for Two Populations of Ditylenchus destructor, the Migratory Endoparasitic Phytonematode.</title>
        <authorList>
            <person name="Zhang H."/>
            <person name="Lin R."/>
            <person name="Xie B."/>
        </authorList>
    </citation>
    <scope>NUCLEOTIDE SEQUENCE</scope>
    <source>
        <strain evidence="2">BazhouSP</strain>
    </source>
</reference>
<sequence length="147" mass="15110">MPLTGLSNAAIDRIRRIRPPSPRAWPSTAKRSALLSRRSSARASAAPAGGMGSASRLGAHPLRDQSVTTTGVMHRAQSPETVAKLADAVAALSPFQLAALSPLVTVTGSLIAALALLEGAATPEDIWSAANLDEDGRPSIGGRTTRP</sequence>
<dbReference type="AlphaFoldDB" id="A0AAD4MG74"/>
<accession>A0AAD4MG74</accession>
<dbReference type="Gene3D" id="1.10.3580.10">
    <property type="entry name" value="ATP12 ATPase"/>
    <property type="match status" value="1"/>
</dbReference>